<evidence type="ECO:0000313" key="11">
    <source>
        <dbReference type="Proteomes" id="UP000570010"/>
    </source>
</evidence>
<dbReference type="GO" id="GO:0000287">
    <property type="term" value="F:magnesium ion binding"/>
    <property type="evidence" value="ECO:0007669"/>
    <property type="project" value="UniProtKB-UniRule"/>
</dbReference>
<keyword evidence="1 7" id="KW-0028">Amino-acid biosynthesis</keyword>
<dbReference type="Proteomes" id="UP000472971">
    <property type="component" value="Unassembled WGS sequence"/>
</dbReference>
<comment type="caution">
    <text evidence="9">The sequence shown here is derived from an EMBL/GenBank/DDBJ whole genome shotgun (WGS) entry which is preliminary data.</text>
</comment>
<dbReference type="PRINTS" id="PR01100">
    <property type="entry name" value="SHIKIMTKNASE"/>
</dbReference>
<evidence type="ECO:0000313" key="10">
    <source>
        <dbReference type="Proteomes" id="UP000472971"/>
    </source>
</evidence>
<sequence length="178" mass="20468">MKSIYLIGFMGAGKTTIGRELGQAIHYPVIDTDEKIVLTEGREINNIFSTFGEAYFRKLETKILKSLPVCEHIITTGGGIVLNEENRKWMRKHGTVLFLYCEPEEILQRLENDITRPLLKNNKKEAVYNLYKQRLPIYKQTAHYTVDTTQKSISEIVSEIETRLKTASGGHTYKKTKK</sequence>
<evidence type="ECO:0000256" key="7">
    <source>
        <dbReference type="HAMAP-Rule" id="MF_00109"/>
    </source>
</evidence>
<dbReference type="HAMAP" id="MF_00109">
    <property type="entry name" value="Shikimate_kinase"/>
    <property type="match status" value="1"/>
</dbReference>
<reference evidence="8 11" key="2">
    <citation type="submission" date="2020-07" db="EMBL/GenBank/DDBJ databases">
        <authorList>
            <person name="Feng H."/>
        </authorList>
    </citation>
    <scope>NUCLEOTIDE SEQUENCE [LARGE SCALE GENOMIC DNA]</scope>
    <source>
        <strain evidence="11">s-12</strain>
        <strain evidence="8">S-12</strain>
    </source>
</reference>
<evidence type="ECO:0000256" key="2">
    <source>
        <dbReference type="ARBA" id="ARBA00022679"/>
    </source>
</evidence>
<dbReference type="GO" id="GO:0004765">
    <property type="term" value="F:shikimate kinase activity"/>
    <property type="evidence" value="ECO:0007669"/>
    <property type="project" value="UniProtKB-UniRule"/>
</dbReference>
<evidence type="ECO:0000313" key="8">
    <source>
        <dbReference type="EMBL" id="MBA4535800.1"/>
    </source>
</evidence>
<dbReference type="CDD" id="cd00464">
    <property type="entry name" value="SK"/>
    <property type="match status" value="1"/>
</dbReference>
<dbReference type="GO" id="GO:0008652">
    <property type="term" value="P:amino acid biosynthetic process"/>
    <property type="evidence" value="ECO:0007669"/>
    <property type="project" value="UniProtKB-KW"/>
</dbReference>
<proteinExistence type="inferred from homology"/>
<dbReference type="EMBL" id="JACEIO010000002">
    <property type="protein sequence ID" value="MBA4535800.1"/>
    <property type="molecule type" value="Genomic_DNA"/>
</dbReference>
<evidence type="ECO:0000256" key="5">
    <source>
        <dbReference type="ARBA" id="ARBA00022840"/>
    </source>
</evidence>
<keyword evidence="10" id="KW-1185">Reference proteome</keyword>
<evidence type="ECO:0000256" key="1">
    <source>
        <dbReference type="ARBA" id="ARBA00022605"/>
    </source>
</evidence>
<dbReference type="InterPro" id="IPR000623">
    <property type="entry name" value="Shikimate_kinase/TSH1"/>
</dbReference>
<dbReference type="GO" id="GO:0005524">
    <property type="term" value="F:ATP binding"/>
    <property type="evidence" value="ECO:0007669"/>
    <property type="project" value="UniProtKB-UniRule"/>
</dbReference>
<keyword evidence="4 7" id="KW-0418">Kinase</keyword>
<dbReference type="InterPro" id="IPR031322">
    <property type="entry name" value="Shikimate/glucono_kinase"/>
</dbReference>
<dbReference type="GO" id="GO:0009423">
    <property type="term" value="P:chorismate biosynthetic process"/>
    <property type="evidence" value="ECO:0007669"/>
    <property type="project" value="UniProtKB-UniRule"/>
</dbReference>
<dbReference type="PANTHER" id="PTHR21087">
    <property type="entry name" value="SHIKIMATE KINASE"/>
    <property type="match status" value="1"/>
</dbReference>
<evidence type="ECO:0000256" key="4">
    <source>
        <dbReference type="ARBA" id="ARBA00022777"/>
    </source>
</evidence>
<reference evidence="9 10" key="1">
    <citation type="submission" date="2020-02" db="EMBL/GenBank/DDBJ databases">
        <title>Bacillus aquiflavi sp. nov., isolated from yellow water of strong flavor Chinese baijiu in Yibin region of China.</title>
        <authorList>
            <person name="Xie J."/>
        </authorList>
    </citation>
    <scope>NUCLEOTIDE SEQUENCE [LARGE SCALE GENOMIC DNA]</scope>
    <source>
        <strain evidence="9 10">3H-10</strain>
    </source>
</reference>
<keyword evidence="2 7" id="KW-0808">Transferase</keyword>
<feature type="binding site" evidence="7">
    <location>
        <position position="57"/>
    </location>
    <ligand>
        <name>substrate</name>
    </ligand>
</feature>
<dbReference type="AlphaFoldDB" id="A0A6B3VXB6"/>
<dbReference type="UniPathway" id="UPA00053">
    <property type="reaction ID" value="UER00088"/>
</dbReference>
<comment type="function">
    <text evidence="7">Catalyzes the specific phosphorylation of the 3-hydroxyl group of shikimic acid using ATP as a cosubstrate.</text>
</comment>
<comment type="catalytic activity">
    <reaction evidence="7">
        <text>shikimate + ATP = 3-phosphoshikimate + ADP + H(+)</text>
        <dbReference type="Rhea" id="RHEA:13121"/>
        <dbReference type="ChEBI" id="CHEBI:15378"/>
        <dbReference type="ChEBI" id="CHEBI:30616"/>
        <dbReference type="ChEBI" id="CHEBI:36208"/>
        <dbReference type="ChEBI" id="CHEBI:145989"/>
        <dbReference type="ChEBI" id="CHEBI:456216"/>
        <dbReference type="EC" id="2.7.1.71"/>
    </reaction>
</comment>
<keyword evidence="5 7" id="KW-0067">ATP-binding</keyword>
<name>A0A6B3VXB6_9BACI</name>
<comment type="pathway">
    <text evidence="7">Metabolic intermediate biosynthesis; chorismate biosynthesis; chorismate from D-erythrose 4-phosphate and phosphoenolpyruvate: step 5/7.</text>
</comment>
<accession>A0A6B3VXB6</accession>
<feature type="binding site" evidence="7">
    <location>
        <position position="33"/>
    </location>
    <ligand>
        <name>substrate</name>
    </ligand>
</feature>
<dbReference type="Pfam" id="PF01202">
    <property type="entry name" value="SKI"/>
    <property type="match status" value="1"/>
</dbReference>
<keyword evidence="6 7" id="KW-0057">Aromatic amino acid biosynthesis</keyword>
<evidence type="ECO:0000256" key="6">
    <source>
        <dbReference type="ARBA" id="ARBA00023141"/>
    </source>
</evidence>
<protein>
    <recommendedName>
        <fullName evidence="7">Shikimate kinase</fullName>
        <shortName evidence="7">SK</shortName>
        <ecNumber evidence="7">2.7.1.71</ecNumber>
    </recommendedName>
</protein>
<dbReference type="RefSeq" id="WP_163239305.1">
    <property type="nucleotide sequence ID" value="NZ_CP082780.1"/>
</dbReference>
<dbReference type="PANTHER" id="PTHR21087:SF16">
    <property type="entry name" value="SHIKIMATE KINASE 1, CHLOROPLASTIC"/>
    <property type="match status" value="1"/>
</dbReference>
<comment type="subunit">
    <text evidence="7">Monomer.</text>
</comment>
<comment type="similarity">
    <text evidence="7">Belongs to the shikimate kinase family.</text>
</comment>
<keyword evidence="7" id="KW-0479">Metal-binding</keyword>
<dbReference type="EMBL" id="JAAIWN010000002">
    <property type="protein sequence ID" value="NEY80176.1"/>
    <property type="molecule type" value="Genomic_DNA"/>
</dbReference>
<evidence type="ECO:0000256" key="3">
    <source>
        <dbReference type="ARBA" id="ARBA00022741"/>
    </source>
</evidence>
<dbReference type="SUPFAM" id="SSF52540">
    <property type="entry name" value="P-loop containing nucleoside triphosphate hydrolases"/>
    <property type="match status" value="1"/>
</dbReference>
<dbReference type="GO" id="GO:0005829">
    <property type="term" value="C:cytosol"/>
    <property type="evidence" value="ECO:0007669"/>
    <property type="project" value="TreeGrafter"/>
</dbReference>
<dbReference type="InterPro" id="IPR027417">
    <property type="entry name" value="P-loop_NTPase"/>
</dbReference>
<comment type="cofactor">
    <cofactor evidence="7">
        <name>Mg(2+)</name>
        <dbReference type="ChEBI" id="CHEBI:18420"/>
    </cofactor>
    <text evidence="7">Binds 1 Mg(2+) ion per subunit.</text>
</comment>
<organism evidence="9 10">
    <name type="scientific">Bacillus aquiflavi</name>
    <dbReference type="NCBI Taxonomy" id="2672567"/>
    <lineage>
        <taxon>Bacteria</taxon>
        <taxon>Bacillati</taxon>
        <taxon>Bacillota</taxon>
        <taxon>Bacilli</taxon>
        <taxon>Bacillales</taxon>
        <taxon>Bacillaceae</taxon>
        <taxon>Bacillus</taxon>
    </lineage>
</organism>
<feature type="binding site" evidence="7">
    <location>
        <position position="78"/>
    </location>
    <ligand>
        <name>substrate</name>
    </ligand>
</feature>
<dbReference type="GO" id="GO:0009073">
    <property type="term" value="P:aromatic amino acid family biosynthetic process"/>
    <property type="evidence" value="ECO:0007669"/>
    <property type="project" value="UniProtKB-KW"/>
</dbReference>
<dbReference type="EC" id="2.7.1.71" evidence="7"/>
<dbReference type="Gene3D" id="3.40.50.300">
    <property type="entry name" value="P-loop containing nucleotide triphosphate hydrolases"/>
    <property type="match status" value="1"/>
</dbReference>
<comment type="subcellular location">
    <subcellularLocation>
        <location evidence="7">Cytoplasm</location>
    </subcellularLocation>
</comment>
<feature type="binding site" evidence="7">
    <location>
        <position position="15"/>
    </location>
    <ligand>
        <name>Mg(2+)</name>
        <dbReference type="ChEBI" id="CHEBI:18420"/>
    </ligand>
</feature>
<feature type="binding site" evidence="7">
    <location>
        <position position="134"/>
    </location>
    <ligand>
        <name>substrate</name>
    </ligand>
</feature>
<keyword evidence="3 7" id="KW-0547">Nucleotide-binding</keyword>
<dbReference type="Proteomes" id="UP000570010">
    <property type="component" value="Unassembled WGS sequence"/>
</dbReference>
<evidence type="ECO:0000313" key="9">
    <source>
        <dbReference type="EMBL" id="NEY80176.1"/>
    </source>
</evidence>
<feature type="binding site" evidence="7">
    <location>
        <begin position="11"/>
        <end position="16"/>
    </location>
    <ligand>
        <name>ATP</name>
        <dbReference type="ChEBI" id="CHEBI:30616"/>
    </ligand>
</feature>
<feature type="binding site" evidence="7">
    <location>
        <position position="116"/>
    </location>
    <ligand>
        <name>ATP</name>
        <dbReference type="ChEBI" id="CHEBI:30616"/>
    </ligand>
</feature>
<keyword evidence="7" id="KW-0460">Magnesium</keyword>
<gene>
    <name evidence="7" type="primary">aroK</name>
    <name evidence="9" type="ORF">G4D64_01270</name>
    <name evidence="8" type="ORF">H1Z61_01270</name>
</gene>
<comment type="caution">
    <text evidence="7">Lacks conserved residue(s) required for the propagation of feature annotation.</text>
</comment>
<keyword evidence="7" id="KW-0963">Cytoplasm</keyword>